<dbReference type="EMBL" id="BSDC01000001">
    <property type="protein sequence ID" value="GLH65990.1"/>
    <property type="molecule type" value="Genomic_DNA"/>
</dbReference>
<dbReference type="Proteomes" id="UP001165044">
    <property type="component" value="Unassembled WGS sequence"/>
</dbReference>
<sequence>MTLESPSRALSPEEALRRHAGGDRRPEVLKALSRAAWEAYHAPWEAPPTESSMDEPTPLVPLPPTEIRPLAPDMLAGWLEEVGFSAFQHPTRGFLVDFKFSLKSDRCVQLRLSISGKQADILVLQWTGDKRIPPDQYVQALRLCNWWNNEYRWPRALVEQDFRYTDTNQDPPPPQEEVEAREATHSAQLMLDHQITLPKGIHPNGLHAIIDATLETSWLFWRAAHETWGL</sequence>
<gene>
    <name evidence="2" type="ORF">GETHED_03540</name>
</gene>
<feature type="region of interest" description="Disordered" evidence="1">
    <location>
        <begin position="1"/>
        <end position="24"/>
    </location>
</feature>
<protein>
    <submittedName>
        <fullName evidence="2">Uncharacterized protein</fullName>
    </submittedName>
</protein>
<comment type="caution">
    <text evidence="2">The sequence shown here is derived from an EMBL/GenBank/DDBJ whole genome shotgun (WGS) entry which is preliminary data.</text>
</comment>
<reference evidence="2" key="1">
    <citation type="journal article" date="2023" name="Antonie Van Leeuwenhoek">
        <title>Mesoterricola silvestris gen. nov., sp. nov., Mesoterricola sediminis sp. nov., Geothrix oryzae sp. nov., Geothrix edaphica sp. nov., Geothrix rubra sp. nov., and Geothrix limicola sp. nov., six novel members of Acidobacteriota isolated from soils.</title>
        <authorList>
            <person name="Itoh H."/>
            <person name="Sugisawa Y."/>
            <person name="Mise K."/>
            <person name="Xu Z."/>
            <person name="Kuniyasu M."/>
            <person name="Ushijima N."/>
            <person name="Kawano K."/>
            <person name="Kobayashi E."/>
            <person name="Shiratori Y."/>
            <person name="Masuda Y."/>
            <person name="Senoo K."/>
        </authorList>
    </citation>
    <scope>NUCLEOTIDE SEQUENCE</scope>
    <source>
        <strain evidence="2">Red802</strain>
    </source>
</reference>
<keyword evidence="3" id="KW-1185">Reference proteome</keyword>
<organism evidence="2 3">
    <name type="scientific">Geothrix edaphica</name>
    <dbReference type="NCBI Taxonomy" id="2927976"/>
    <lineage>
        <taxon>Bacteria</taxon>
        <taxon>Pseudomonadati</taxon>
        <taxon>Acidobacteriota</taxon>
        <taxon>Holophagae</taxon>
        <taxon>Holophagales</taxon>
        <taxon>Holophagaceae</taxon>
        <taxon>Geothrix</taxon>
    </lineage>
</organism>
<proteinExistence type="predicted"/>
<feature type="compositionally biased region" description="Basic and acidic residues" evidence="1">
    <location>
        <begin position="14"/>
        <end position="24"/>
    </location>
</feature>
<dbReference type="InterPro" id="IPR019660">
    <property type="entry name" value="Put_sensory_transdc_reg_YbjN"/>
</dbReference>
<evidence type="ECO:0000313" key="2">
    <source>
        <dbReference type="EMBL" id="GLH65990.1"/>
    </source>
</evidence>
<name>A0ABQ5PV68_9BACT</name>
<evidence type="ECO:0000256" key="1">
    <source>
        <dbReference type="SAM" id="MobiDB-lite"/>
    </source>
</evidence>
<dbReference type="RefSeq" id="WP_285606079.1">
    <property type="nucleotide sequence ID" value="NZ_BSDC01000001.1"/>
</dbReference>
<evidence type="ECO:0000313" key="3">
    <source>
        <dbReference type="Proteomes" id="UP001165044"/>
    </source>
</evidence>
<accession>A0ABQ5PV68</accession>
<dbReference type="Pfam" id="PF10722">
    <property type="entry name" value="YbjN"/>
    <property type="match status" value="1"/>
</dbReference>